<evidence type="ECO:0000313" key="1">
    <source>
        <dbReference type="Proteomes" id="UP000887578"/>
    </source>
</evidence>
<name>A0A914PMA5_9BILA</name>
<dbReference type="WBParaSite" id="PDA_v2.g19610.t1">
    <property type="protein sequence ID" value="PDA_v2.g19610.t1"/>
    <property type="gene ID" value="PDA_v2.g19610"/>
</dbReference>
<accession>A0A914PMA5</accession>
<sequence>MSKKEIINRFLKDGQSTSYEASSSRKRKAKDLTMLQSKRAKFCSTYISRQSFDLPGTIMFYILMNPKTAAFYQKLIKSCKYFFIKNPILIVNHLFHNDIYSVHVRWIVNRKPFDLSKLTCKVWITDKLDIYPGKKHNQSILSSLMPKLYRCDVKELNLSEQVITFHDLSLLISFAEVIYFYNVTFKNENGSNVALEEVVEIAVNAKNIKILSNTALTNISSKTFNELLKIPHFTQLDYFCMEKIPHTFDIEAFYVFMKNNRTTKFRLHFDDSVSQVYKNRTEEIVDEILATKGQI</sequence>
<protein>
    <submittedName>
        <fullName evidence="2">Uncharacterized protein</fullName>
    </submittedName>
</protein>
<reference evidence="2" key="1">
    <citation type="submission" date="2022-11" db="UniProtKB">
        <authorList>
            <consortium name="WormBaseParasite"/>
        </authorList>
    </citation>
    <scope>IDENTIFICATION</scope>
</reference>
<evidence type="ECO:0000313" key="2">
    <source>
        <dbReference type="WBParaSite" id="PDA_v2.g19610.t1"/>
    </source>
</evidence>
<proteinExistence type="predicted"/>
<dbReference type="AlphaFoldDB" id="A0A914PMA5"/>
<organism evidence="1 2">
    <name type="scientific">Panagrolaimus davidi</name>
    <dbReference type="NCBI Taxonomy" id="227884"/>
    <lineage>
        <taxon>Eukaryota</taxon>
        <taxon>Metazoa</taxon>
        <taxon>Ecdysozoa</taxon>
        <taxon>Nematoda</taxon>
        <taxon>Chromadorea</taxon>
        <taxon>Rhabditida</taxon>
        <taxon>Tylenchina</taxon>
        <taxon>Panagrolaimomorpha</taxon>
        <taxon>Panagrolaimoidea</taxon>
        <taxon>Panagrolaimidae</taxon>
        <taxon>Panagrolaimus</taxon>
    </lineage>
</organism>
<dbReference type="Proteomes" id="UP000887578">
    <property type="component" value="Unplaced"/>
</dbReference>
<keyword evidence="1" id="KW-1185">Reference proteome</keyword>